<evidence type="ECO:0000313" key="2">
    <source>
        <dbReference type="Proteomes" id="UP001371456"/>
    </source>
</evidence>
<proteinExistence type="predicted"/>
<evidence type="ECO:0000313" key="1">
    <source>
        <dbReference type="EMBL" id="KAK6785773.1"/>
    </source>
</evidence>
<keyword evidence="2" id="KW-1185">Reference proteome</keyword>
<name>A0AAN8YDT2_SOLBU</name>
<accession>A0AAN8YDT2</accession>
<sequence length="123" mass="14156">MKVPYYRIPSKANLMMAAYLSKKTMAPIIVRLGYPSLKRATSVNDPSTRRFHLSRHVTFFELTTELGALRFPVMSQQDPGDQSDQLKGKFRRQILVTQFSELSQLIQWSPSLPILRTKTLLQT</sequence>
<dbReference type="EMBL" id="JBANQN010000006">
    <property type="protein sequence ID" value="KAK6785773.1"/>
    <property type="molecule type" value="Genomic_DNA"/>
</dbReference>
<dbReference type="AlphaFoldDB" id="A0AAN8YDT2"/>
<comment type="caution">
    <text evidence="1">The sequence shown here is derived from an EMBL/GenBank/DDBJ whole genome shotgun (WGS) entry which is preliminary data.</text>
</comment>
<reference evidence="1 2" key="1">
    <citation type="submission" date="2024-02" db="EMBL/GenBank/DDBJ databases">
        <title>de novo genome assembly of Solanum bulbocastanum strain 11H21.</title>
        <authorList>
            <person name="Hosaka A.J."/>
        </authorList>
    </citation>
    <scope>NUCLEOTIDE SEQUENCE [LARGE SCALE GENOMIC DNA]</scope>
    <source>
        <tissue evidence="1">Young leaves</tissue>
    </source>
</reference>
<gene>
    <name evidence="1" type="ORF">RDI58_014297</name>
</gene>
<dbReference type="Proteomes" id="UP001371456">
    <property type="component" value="Unassembled WGS sequence"/>
</dbReference>
<protein>
    <submittedName>
        <fullName evidence="1">Uncharacterized protein</fullName>
    </submittedName>
</protein>
<organism evidence="1 2">
    <name type="scientific">Solanum bulbocastanum</name>
    <name type="common">Wild potato</name>
    <dbReference type="NCBI Taxonomy" id="147425"/>
    <lineage>
        <taxon>Eukaryota</taxon>
        <taxon>Viridiplantae</taxon>
        <taxon>Streptophyta</taxon>
        <taxon>Embryophyta</taxon>
        <taxon>Tracheophyta</taxon>
        <taxon>Spermatophyta</taxon>
        <taxon>Magnoliopsida</taxon>
        <taxon>eudicotyledons</taxon>
        <taxon>Gunneridae</taxon>
        <taxon>Pentapetalae</taxon>
        <taxon>asterids</taxon>
        <taxon>lamiids</taxon>
        <taxon>Solanales</taxon>
        <taxon>Solanaceae</taxon>
        <taxon>Solanoideae</taxon>
        <taxon>Solaneae</taxon>
        <taxon>Solanum</taxon>
    </lineage>
</organism>